<evidence type="ECO:0008006" key="4">
    <source>
        <dbReference type="Google" id="ProtNLM"/>
    </source>
</evidence>
<dbReference type="AlphaFoldDB" id="A0A0A6PMJ2"/>
<keyword evidence="1" id="KW-0812">Transmembrane</keyword>
<accession>A0A0A6PMJ2</accession>
<keyword evidence="3" id="KW-1185">Reference proteome</keyword>
<dbReference type="Proteomes" id="UP000030428">
    <property type="component" value="Unassembled WGS sequence"/>
</dbReference>
<evidence type="ECO:0000313" key="3">
    <source>
        <dbReference type="Proteomes" id="UP000030428"/>
    </source>
</evidence>
<keyword evidence="1" id="KW-1133">Transmembrane helix</keyword>
<gene>
    <name evidence="2" type="ORF">PN36_09870</name>
</gene>
<reference evidence="2 3" key="1">
    <citation type="journal article" date="2016" name="Front. Microbiol.">
        <title>Single-Cell (Meta-)Genomics of a Dimorphic Candidatus Thiomargarita nelsonii Reveals Genomic Plasticity.</title>
        <authorList>
            <person name="Flood B.E."/>
            <person name="Fliss P."/>
            <person name="Jones D.S."/>
            <person name="Dick G.J."/>
            <person name="Jain S."/>
            <person name="Kaster A.K."/>
            <person name="Winkel M."/>
            <person name="Mussmann M."/>
            <person name="Bailey J."/>
        </authorList>
    </citation>
    <scope>NUCLEOTIDE SEQUENCE [LARGE SCALE GENOMIC DNA]</scope>
    <source>
        <strain evidence="2">Hydrate Ridge</strain>
    </source>
</reference>
<feature type="transmembrane region" description="Helical" evidence="1">
    <location>
        <begin position="226"/>
        <end position="244"/>
    </location>
</feature>
<protein>
    <recommendedName>
        <fullName evidence="4">Selenocysteine protein</fullName>
    </recommendedName>
</protein>
<keyword evidence="1" id="KW-0472">Membrane</keyword>
<feature type="transmembrane region" description="Helical" evidence="1">
    <location>
        <begin position="165"/>
        <end position="183"/>
    </location>
</feature>
<feature type="transmembrane region" description="Helical" evidence="1">
    <location>
        <begin position="278"/>
        <end position="296"/>
    </location>
</feature>
<dbReference type="NCBIfam" id="NF037962">
    <property type="entry name" value="arsenic_eff"/>
    <property type="match status" value="1"/>
</dbReference>
<feature type="transmembrane region" description="Helical" evidence="1">
    <location>
        <begin position="195"/>
        <end position="214"/>
    </location>
</feature>
<organism evidence="2 3">
    <name type="scientific">Candidatus Thiomargarita nelsonii</name>
    <dbReference type="NCBI Taxonomy" id="1003181"/>
    <lineage>
        <taxon>Bacteria</taxon>
        <taxon>Pseudomonadati</taxon>
        <taxon>Pseudomonadota</taxon>
        <taxon>Gammaproteobacteria</taxon>
        <taxon>Thiotrichales</taxon>
        <taxon>Thiotrichaceae</taxon>
        <taxon>Thiomargarita</taxon>
    </lineage>
</organism>
<feature type="transmembrane region" description="Helical" evidence="1">
    <location>
        <begin position="316"/>
        <end position="339"/>
    </location>
</feature>
<dbReference type="InterPro" id="IPR021552">
    <property type="entry name" value="ArsP_2"/>
</dbReference>
<evidence type="ECO:0000256" key="1">
    <source>
        <dbReference type="SAM" id="Phobius"/>
    </source>
</evidence>
<comment type="caution">
    <text evidence="2">The sequence shown here is derived from an EMBL/GenBank/DDBJ whole genome shotgun (WGS) entry which is preliminary data.</text>
</comment>
<evidence type="ECO:0000313" key="2">
    <source>
        <dbReference type="EMBL" id="KHD08936.1"/>
    </source>
</evidence>
<dbReference type="EMBL" id="JSZA02000030">
    <property type="protein sequence ID" value="KHD08936.1"/>
    <property type="molecule type" value="Genomic_DNA"/>
</dbReference>
<feature type="transmembrane region" description="Helical" evidence="1">
    <location>
        <begin position="101"/>
        <end position="119"/>
    </location>
</feature>
<feature type="transmembrane region" description="Helical" evidence="1">
    <location>
        <begin position="46"/>
        <end position="68"/>
    </location>
</feature>
<name>A0A0A6PMJ2_9GAMM</name>
<dbReference type="Pfam" id="PF11449">
    <property type="entry name" value="ArsP_2"/>
    <property type="match status" value="1"/>
</dbReference>
<sequence length="340" mass="37983">MIISVLNHALMITSFVLIMMLLIEYINVQTRGAWQQKLRKSRFGQYFLGALLGVTPGCLGAFTVVSLYSHRNVGFGALVAAMIATSGDEAFVMFSMFPLQALWLSLILFIVAVVAGWLTDRLFKRPARFLAKEDHELELHQETLCHCFSAPDIIHQLKQITFSRVLLISLVGGFLFLLTTGTLAPGEWDWKKITFTVGAGFALFIIITVPDHFLEQHLWEHVVKRHLMRIFIWTFGALLAIHYMEAWLDIGVWIQDNLYIVLVIAVLVGIIPESGPHLVFVTLFAQGTIPFAILLANSIVQDGHGTLPLLAVSGRAFLWLKLVNIAFGLLLGIVVLYALT</sequence>
<feature type="transmembrane region" description="Helical" evidence="1">
    <location>
        <begin position="250"/>
        <end position="271"/>
    </location>
</feature>
<feature type="transmembrane region" description="Helical" evidence="1">
    <location>
        <begin position="6"/>
        <end position="26"/>
    </location>
</feature>
<proteinExistence type="predicted"/>